<dbReference type="PANTHER" id="PTHR30363:SF4">
    <property type="entry name" value="GLYCEROL-3-PHOSPHATE REGULON REPRESSOR"/>
    <property type="match status" value="1"/>
</dbReference>
<dbReference type="SMART" id="SM00420">
    <property type="entry name" value="HTH_DEOR"/>
    <property type="match status" value="1"/>
</dbReference>
<evidence type="ECO:0000259" key="4">
    <source>
        <dbReference type="PROSITE" id="PS51000"/>
    </source>
</evidence>
<evidence type="ECO:0000256" key="3">
    <source>
        <dbReference type="ARBA" id="ARBA00023163"/>
    </source>
</evidence>
<dbReference type="InterPro" id="IPR001034">
    <property type="entry name" value="DeoR_HTH"/>
</dbReference>
<evidence type="ECO:0000313" key="6">
    <source>
        <dbReference type="Proteomes" id="UP001203880"/>
    </source>
</evidence>
<gene>
    <name evidence="5" type="ORF">M3P21_03935</name>
</gene>
<dbReference type="PRINTS" id="PR00037">
    <property type="entry name" value="HTHLACR"/>
</dbReference>
<dbReference type="GO" id="GO:0003677">
    <property type="term" value="F:DNA binding"/>
    <property type="evidence" value="ECO:0007669"/>
    <property type="project" value="UniProtKB-KW"/>
</dbReference>
<evidence type="ECO:0000313" key="5">
    <source>
        <dbReference type="EMBL" id="MCL6282672.1"/>
    </source>
</evidence>
<dbReference type="SMART" id="SM01134">
    <property type="entry name" value="DeoRC"/>
    <property type="match status" value="1"/>
</dbReference>
<dbReference type="SUPFAM" id="SSF100950">
    <property type="entry name" value="NagB/RpiA/CoA transferase-like"/>
    <property type="match status" value="1"/>
</dbReference>
<dbReference type="InterPro" id="IPR050313">
    <property type="entry name" value="Carb_Metab_HTH_regulators"/>
</dbReference>
<dbReference type="InterPro" id="IPR036388">
    <property type="entry name" value="WH-like_DNA-bd_sf"/>
</dbReference>
<proteinExistence type="predicted"/>
<name>A0ABT0PZ95_9RHOB</name>
<keyword evidence="2" id="KW-0805">Transcription regulation</keyword>
<keyword evidence="5" id="KW-0238">DNA-binding</keyword>
<dbReference type="SUPFAM" id="SSF46785">
    <property type="entry name" value="Winged helix' DNA-binding domain"/>
    <property type="match status" value="1"/>
</dbReference>
<dbReference type="Pfam" id="PF00455">
    <property type="entry name" value="DeoRC"/>
    <property type="match status" value="1"/>
</dbReference>
<accession>A0ABT0PZ95</accession>
<dbReference type="PROSITE" id="PS51000">
    <property type="entry name" value="HTH_DEOR_2"/>
    <property type="match status" value="1"/>
</dbReference>
<dbReference type="EMBL" id="JAMFMB010000003">
    <property type="protein sequence ID" value="MCL6282672.1"/>
    <property type="molecule type" value="Genomic_DNA"/>
</dbReference>
<dbReference type="InterPro" id="IPR036390">
    <property type="entry name" value="WH_DNA-bd_sf"/>
</dbReference>
<reference evidence="5" key="1">
    <citation type="submission" date="2022-05" db="EMBL/GenBank/DDBJ databases">
        <authorList>
            <person name="Park J.-S."/>
        </authorList>
    </citation>
    <scope>NUCLEOTIDE SEQUENCE</scope>
    <source>
        <strain evidence="5">2012CJ41-6</strain>
    </source>
</reference>
<keyword evidence="6" id="KW-1185">Reference proteome</keyword>
<dbReference type="Gene3D" id="3.40.50.1360">
    <property type="match status" value="1"/>
</dbReference>
<dbReference type="PANTHER" id="PTHR30363">
    <property type="entry name" value="HTH-TYPE TRANSCRIPTIONAL REGULATOR SRLR-RELATED"/>
    <property type="match status" value="1"/>
</dbReference>
<dbReference type="Proteomes" id="UP001203880">
    <property type="component" value="Unassembled WGS sequence"/>
</dbReference>
<evidence type="ECO:0000256" key="2">
    <source>
        <dbReference type="ARBA" id="ARBA00023015"/>
    </source>
</evidence>
<feature type="domain" description="HTH deoR-type" evidence="4">
    <location>
        <begin position="5"/>
        <end position="60"/>
    </location>
</feature>
<evidence type="ECO:0000256" key="1">
    <source>
        <dbReference type="ARBA" id="ARBA00022491"/>
    </source>
</evidence>
<keyword evidence="1" id="KW-0678">Repressor</keyword>
<dbReference type="Pfam" id="PF08220">
    <property type="entry name" value="HTH_DeoR"/>
    <property type="match status" value="1"/>
</dbReference>
<comment type="caution">
    <text evidence="5">The sequence shown here is derived from an EMBL/GenBank/DDBJ whole genome shotgun (WGS) entry which is preliminary data.</text>
</comment>
<organism evidence="5 6">
    <name type="scientific">Ruegeria spongiae</name>
    <dbReference type="NCBI Taxonomy" id="2942209"/>
    <lineage>
        <taxon>Bacteria</taxon>
        <taxon>Pseudomonadati</taxon>
        <taxon>Pseudomonadota</taxon>
        <taxon>Alphaproteobacteria</taxon>
        <taxon>Rhodobacterales</taxon>
        <taxon>Roseobacteraceae</taxon>
        <taxon>Ruegeria</taxon>
    </lineage>
</organism>
<protein>
    <submittedName>
        <fullName evidence="5">DeoR/GlpR family DNA-binding transcription regulator</fullName>
    </submittedName>
</protein>
<dbReference type="InterPro" id="IPR037171">
    <property type="entry name" value="NagB/RpiA_transferase-like"/>
</dbReference>
<sequence>MSSFSHREMELLSALRRAGGSARGTELAKAMNVSEETVRRTIKSLATSGALVRVHGGAYLIGTRNDPSFFRRINKHAEEKRLIAATIARIVTDGMTIFLDVGSTTAFVAEELRHQHAGLTVVTNSIGVAQTLVNTNGNRVHMLGGELQSNERGTFGHVAERQARRFAYDMAVLSSDALSAERGFLYLSAAEAHLATEIAVSAARVLMGIDRHKFSATAPHCGPEPEAVDQIVSDQAPRGRLSAALRNWDIDVTTAQ</sequence>
<keyword evidence="3" id="KW-0804">Transcription</keyword>
<dbReference type="Gene3D" id="1.10.10.10">
    <property type="entry name" value="Winged helix-like DNA-binding domain superfamily/Winged helix DNA-binding domain"/>
    <property type="match status" value="1"/>
</dbReference>
<dbReference type="InterPro" id="IPR014036">
    <property type="entry name" value="DeoR-like_C"/>
</dbReference>